<dbReference type="GO" id="GO:0016787">
    <property type="term" value="F:hydrolase activity"/>
    <property type="evidence" value="ECO:0007669"/>
    <property type="project" value="UniProtKB-KW"/>
</dbReference>
<dbReference type="InterPro" id="IPR029058">
    <property type="entry name" value="AB_hydrolase_fold"/>
</dbReference>
<dbReference type="Pfam" id="PF12697">
    <property type="entry name" value="Abhydrolase_6"/>
    <property type="match status" value="1"/>
</dbReference>
<comment type="caution">
    <text evidence="2">The sequence shown here is derived from an EMBL/GenBank/DDBJ whole genome shotgun (WGS) entry which is preliminary data.</text>
</comment>
<keyword evidence="3" id="KW-1185">Reference proteome</keyword>
<evidence type="ECO:0000313" key="2">
    <source>
        <dbReference type="EMBL" id="MXP22958.1"/>
    </source>
</evidence>
<sequence>MTSSTPHDRHSTIAVGEFLDAQQRLLDRFGVRAQSRFIDIPAISGRAHVLVAGHGPPLIMVIGGLIPAAFWVPLMPELRGHTLYAVDLPGFGLTDPVDYPHQPLRPLVVGFLAQLLDGIGCRNAQFVTQSQGSLWSTWLSLDHPGTVVAQVMVGCPAHILGTTAPAPMRLMSVPGIGRAMLRMQPPSARQAGRVFASVHEDVSGLDEIRDVLVTCERLPAYADSFLGLMRAVMRLGRVRPEISLTEPQLAQVDHPVLMIWGDNDPFGSPEVARRAATYLTDAQLHLVPSGHAPWFRNAELVGDLVTRFVGERGERNSSTL</sequence>
<dbReference type="PANTHER" id="PTHR46438">
    <property type="entry name" value="ALPHA/BETA-HYDROLASES SUPERFAMILY PROTEIN"/>
    <property type="match status" value="1"/>
</dbReference>
<evidence type="ECO:0000313" key="3">
    <source>
        <dbReference type="Proteomes" id="UP000475545"/>
    </source>
</evidence>
<keyword evidence="2" id="KW-0378">Hydrolase</keyword>
<accession>A0A6L7GWS7</accession>
<feature type="domain" description="AB hydrolase-1" evidence="1">
    <location>
        <begin position="65"/>
        <end position="301"/>
    </location>
</feature>
<dbReference type="Gene3D" id="3.40.50.1820">
    <property type="entry name" value="alpha/beta hydrolase"/>
    <property type="match status" value="1"/>
</dbReference>
<dbReference type="RefSeq" id="WP_160903126.1">
    <property type="nucleotide sequence ID" value="NZ_CP102850.1"/>
</dbReference>
<dbReference type="PANTHER" id="PTHR46438:SF11">
    <property type="entry name" value="LIPASE-RELATED"/>
    <property type="match status" value="1"/>
</dbReference>
<dbReference type="Proteomes" id="UP000475545">
    <property type="component" value="Unassembled WGS sequence"/>
</dbReference>
<dbReference type="AlphaFoldDB" id="A0A6L7GWS7"/>
<name>A0A6L7GWS7_9ACTN</name>
<organism evidence="2 3">
    <name type="scientific">Gordonia mangrovi</name>
    <dbReference type="NCBI Taxonomy" id="2665643"/>
    <lineage>
        <taxon>Bacteria</taxon>
        <taxon>Bacillati</taxon>
        <taxon>Actinomycetota</taxon>
        <taxon>Actinomycetes</taxon>
        <taxon>Mycobacteriales</taxon>
        <taxon>Gordoniaceae</taxon>
        <taxon>Gordonia</taxon>
    </lineage>
</organism>
<gene>
    <name evidence="2" type="ORF">GIY30_16595</name>
</gene>
<evidence type="ECO:0000259" key="1">
    <source>
        <dbReference type="Pfam" id="PF12697"/>
    </source>
</evidence>
<protein>
    <submittedName>
        <fullName evidence="2">Alpha/beta fold hydrolase</fullName>
    </submittedName>
</protein>
<proteinExistence type="predicted"/>
<dbReference type="SUPFAM" id="SSF53474">
    <property type="entry name" value="alpha/beta-Hydrolases"/>
    <property type="match status" value="1"/>
</dbReference>
<dbReference type="InterPro" id="IPR000073">
    <property type="entry name" value="AB_hydrolase_1"/>
</dbReference>
<dbReference type="EMBL" id="WMBR01000004">
    <property type="protein sequence ID" value="MXP22958.1"/>
    <property type="molecule type" value="Genomic_DNA"/>
</dbReference>
<reference evidence="2 3" key="1">
    <citation type="submission" date="2019-11" db="EMBL/GenBank/DDBJ databases">
        <title>Gordonia sp. nov., a novel actinobacterium isolated from mangrove soil in Hainan.</title>
        <authorList>
            <person name="Huang X."/>
            <person name="Xie Y."/>
            <person name="Chu X."/>
            <person name="Xiao K."/>
        </authorList>
    </citation>
    <scope>NUCLEOTIDE SEQUENCE [LARGE SCALE GENOMIC DNA]</scope>
    <source>
        <strain evidence="2 3">HNM0687</strain>
    </source>
</reference>